<comment type="caution">
    <text evidence="1">The sequence shown here is derived from an EMBL/GenBank/DDBJ whole genome shotgun (WGS) entry which is preliminary data.</text>
</comment>
<protein>
    <submittedName>
        <fullName evidence="1">Uncharacterized protein</fullName>
    </submittedName>
</protein>
<dbReference type="Proteomes" id="UP001148838">
    <property type="component" value="Unassembled WGS sequence"/>
</dbReference>
<sequence>MPKKFRIVPSVGKHMATDFWDDDGIILIDWLEPGTTINSTAYVVTLRSLCRAIQKKWPGKWAKSVLLQHDNA</sequence>
<evidence type="ECO:0000313" key="2">
    <source>
        <dbReference type="Proteomes" id="UP001148838"/>
    </source>
</evidence>
<dbReference type="InterPro" id="IPR036397">
    <property type="entry name" value="RNaseH_sf"/>
</dbReference>
<organism evidence="1 2">
    <name type="scientific">Periplaneta americana</name>
    <name type="common">American cockroach</name>
    <name type="synonym">Blatta americana</name>
    <dbReference type="NCBI Taxonomy" id="6978"/>
    <lineage>
        <taxon>Eukaryota</taxon>
        <taxon>Metazoa</taxon>
        <taxon>Ecdysozoa</taxon>
        <taxon>Arthropoda</taxon>
        <taxon>Hexapoda</taxon>
        <taxon>Insecta</taxon>
        <taxon>Pterygota</taxon>
        <taxon>Neoptera</taxon>
        <taxon>Polyneoptera</taxon>
        <taxon>Dictyoptera</taxon>
        <taxon>Blattodea</taxon>
        <taxon>Blattoidea</taxon>
        <taxon>Blattidae</taxon>
        <taxon>Blattinae</taxon>
        <taxon>Periplaneta</taxon>
    </lineage>
</organism>
<dbReference type="InterPro" id="IPR001888">
    <property type="entry name" value="Transposase_1"/>
</dbReference>
<reference evidence="1 2" key="1">
    <citation type="journal article" date="2022" name="Allergy">
        <title>Genome assembly and annotation of Periplaneta americana reveal a comprehensive cockroach allergen profile.</title>
        <authorList>
            <person name="Wang L."/>
            <person name="Xiong Q."/>
            <person name="Saelim N."/>
            <person name="Wang L."/>
            <person name="Nong W."/>
            <person name="Wan A.T."/>
            <person name="Shi M."/>
            <person name="Liu X."/>
            <person name="Cao Q."/>
            <person name="Hui J.H.L."/>
            <person name="Sookrung N."/>
            <person name="Leung T.F."/>
            <person name="Tungtrongchitr A."/>
            <person name="Tsui S.K.W."/>
        </authorList>
    </citation>
    <scope>NUCLEOTIDE SEQUENCE [LARGE SCALE GENOMIC DNA]</scope>
    <source>
        <strain evidence="1">PWHHKU_190912</strain>
    </source>
</reference>
<accession>A0ABQ8TW26</accession>
<evidence type="ECO:0000313" key="1">
    <source>
        <dbReference type="EMBL" id="KAJ4450336.1"/>
    </source>
</evidence>
<dbReference type="Pfam" id="PF01359">
    <property type="entry name" value="Transposase_1"/>
    <property type="match status" value="1"/>
</dbReference>
<name>A0ABQ8TW26_PERAM</name>
<proteinExistence type="predicted"/>
<keyword evidence="2" id="KW-1185">Reference proteome</keyword>
<dbReference type="Gene3D" id="3.30.420.10">
    <property type="entry name" value="Ribonuclease H-like superfamily/Ribonuclease H"/>
    <property type="match status" value="1"/>
</dbReference>
<dbReference type="EMBL" id="JAJSOF020000003">
    <property type="protein sequence ID" value="KAJ4450336.1"/>
    <property type="molecule type" value="Genomic_DNA"/>
</dbReference>
<gene>
    <name evidence="1" type="ORF">ANN_01756</name>
</gene>